<sequence length="219" mass="21838">MKVAAITALAIAAAAPVMSTIVVTLPVASTTSAGGRSLEVEWEDDGKSPTASDWGRVNIYLATGSHDVQYKLQTLDTNVSYTKNSGSYKINSNAGPNGGYYFIRFEGTQTDATGIPEMAFSARFTLSGMSGTFNSTIMSELSGSGGTTSSGGGASATGTTTTGMSRSTSTASASATTTAAKTTPVSSTSSSSTSGASQAKVAGLLSALVGVAAMGVAFL</sequence>
<gene>
    <name evidence="4" type="ORF">BCV70DRAFT_212821</name>
</gene>
<evidence type="ECO:0000259" key="3">
    <source>
        <dbReference type="Pfam" id="PF10342"/>
    </source>
</evidence>
<dbReference type="GO" id="GO:0042546">
    <property type="term" value="P:cell wall biogenesis"/>
    <property type="evidence" value="ECO:0007669"/>
    <property type="project" value="InterPro"/>
</dbReference>
<feature type="compositionally biased region" description="Low complexity" evidence="2">
    <location>
        <begin position="156"/>
        <end position="195"/>
    </location>
</feature>
<dbReference type="Proteomes" id="UP000246740">
    <property type="component" value="Unassembled WGS sequence"/>
</dbReference>
<protein>
    <recommendedName>
        <fullName evidence="3">Yeast cell wall synthesis Kre9/Knh1-like N-terminal domain-containing protein</fullName>
    </recommendedName>
</protein>
<feature type="region of interest" description="Disordered" evidence="2">
    <location>
        <begin position="140"/>
        <end position="195"/>
    </location>
</feature>
<dbReference type="InterPro" id="IPR045328">
    <property type="entry name" value="Kre9/Knh1"/>
</dbReference>
<feature type="compositionally biased region" description="Gly residues" evidence="2">
    <location>
        <begin position="143"/>
        <end position="155"/>
    </location>
</feature>
<evidence type="ECO:0000256" key="2">
    <source>
        <dbReference type="SAM" id="MobiDB-lite"/>
    </source>
</evidence>
<keyword evidence="5" id="KW-1185">Reference proteome</keyword>
<dbReference type="PANTHER" id="PTHR28154">
    <property type="entry name" value="CELL WALL SYNTHESIS PROTEIN KNH1-RELATED"/>
    <property type="match status" value="1"/>
</dbReference>
<organism evidence="4 5">
    <name type="scientific">Testicularia cyperi</name>
    <dbReference type="NCBI Taxonomy" id="1882483"/>
    <lineage>
        <taxon>Eukaryota</taxon>
        <taxon>Fungi</taxon>
        <taxon>Dikarya</taxon>
        <taxon>Basidiomycota</taxon>
        <taxon>Ustilaginomycotina</taxon>
        <taxon>Ustilaginomycetes</taxon>
        <taxon>Ustilaginales</taxon>
        <taxon>Anthracoideaceae</taxon>
        <taxon>Testicularia</taxon>
    </lineage>
</organism>
<dbReference type="AlphaFoldDB" id="A0A317XKS7"/>
<dbReference type="InterPro" id="IPR018466">
    <property type="entry name" value="Kre9/Knh1-like_N"/>
</dbReference>
<dbReference type="InParanoid" id="A0A317XKS7"/>
<evidence type="ECO:0000256" key="1">
    <source>
        <dbReference type="ARBA" id="ARBA00022729"/>
    </source>
</evidence>
<accession>A0A317XKS7</accession>
<proteinExistence type="predicted"/>
<dbReference type="PANTHER" id="PTHR28154:SF1">
    <property type="entry name" value="CELL WALL SYNTHESIS PROTEIN KNH1-RELATED"/>
    <property type="match status" value="1"/>
</dbReference>
<dbReference type="EMBL" id="KZ819198">
    <property type="protein sequence ID" value="PWY98467.1"/>
    <property type="molecule type" value="Genomic_DNA"/>
</dbReference>
<feature type="domain" description="Yeast cell wall synthesis Kre9/Knh1-like N-terminal" evidence="3">
    <location>
        <begin position="29"/>
        <end position="126"/>
    </location>
</feature>
<dbReference type="Pfam" id="PF10342">
    <property type="entry name" value="Kre9_KNH"/>
    <property type="match status" value="1"/>
</dbReference>
<reference evidence="4 5" key="1">
    <citation type="journal article" date="2018" name="Mol. Biol. Evol.">
        <title>Broad Genomic Sampling Reveals a Smut Pathogenic Ancestry of the Fungal Clade Ustilaginomycotina.</title>
        <authorList>
            <person name="Kijpornyongpan T."/>
            <person name="Mondo S.J."/>
            <person name="Barry K."/>
            <person name="Sandor L."/>
            <person name="Lee J."/>
            <person name="Lipzen A."/>
            <person name="Pangilinan J."/>
            <person name="LaButti K."/>
            <person name="Hainaut M."/>
            <person name="Henrissat B."/>
            <person name="Grigoriev I.V."/>
            <person name="Spatafora J.W."/>
            <person name="Aime M.C."/>
        </authorList>
    </citation>
    <scope>NUCLEOTIDE SEQUENCE [LARGE SCALE GENOMIC DNA]</scope>
    <source>
        <strain evidence="4 5">MCA 3645</strain>
    </source>
</reference>
<name>A0A317XKS7_9BASI</name>
<dbReference type="OrthoDB" id="2432613at2759"/>
<evidence type="ECO:0000313" key="4">
    <source>
        <dbReference type="EMBL" id="PWY98467.1"/>
    </source>
</evidence>
<evidence type="ECO:0000313" key="5">
    <source>
        <dbReference type="Proteomes" id="UP000246740"/>
    </source>
</evidence>
<dbReference type="GO" id="GO:0006078">
    <property type="term" value="P:(1-&gt;6)-beta-D-glucan biosynthetic process"/>
    <property type="evidence" value="ECO:0007669"/>
    <property type="project" value="InterPro"/>
</dbReference>
<dbReference type="STRING" id="1882483.A0A317XKS7"/>
<keyword evidence="1" id="KW-0732">Signal</keyword>